<dbReference type="AlphaFoldDB" id="A0AAN6IVU1"/>
<dbReference type="Gene3D" id="3.40.50.720">
    <property type="entry name" value="NAD(P)-binding Rossmann-like Domain"/>
    <property type="match status" value="1"/>
</dbReference>
<dbReference type="InterPro" id="IPR013154">
    <property type="entry name" value="ADH-like_N"/>
</dbReference>
<dbReference type="SUPFAM" id="SSF51735">
    <property type="entry name" value="NAD(P)-binding Rossmann-fold domains"/>
    <property type="match status" value="1"/>
</dbReference>
<evidence type="ECO:0000256" key="2">
    <source>
        <dbReference type="ARBA" id="ARBA00023002"/>
    </source>
</evidence>
<dbReference type="GO" id="GO:0016651">
    <property type="term" value="F:oxidoreductase activity, acting on NAD(P)H"/>
    <property type="evidence" value="ECO:0007669"/>
    <property type="project" value="InterPro"/>
</dbReference>
<evidence type="ECO:0000313" key="5">
    <source>
        <dbReference type="Proteomes" id="UP001161757"/>
    </source>
</evidence>
<sequence>MPERQTGHHTLTIAASPVARDELPRVGVWSVHIVEAMSHQLVAGIDVGRRGFANLNPSKQYSIMKGVVFPAVGAEPRVVDDLERPTPGTDQVLVKSIWTAINPVDTFMSASGLLVEAWPLGLGVDAAGRVVEAGSEASSKYGFNPGDEVFGCTRLGSPGYSTCQEFFLMDARVTIPRPINISLVEAATLGVASETACLGLFDGLHIPLPDPTNLPAIKDDEWVVVLGGASSVGRCAIQLAMACGYHVVASCSKNSAGIVRGLGAAPFDYKTSLEEQLKIVMDFTSGNFTKIFDAVAAEKPTLAEELFKACKGSEKFFSTTNDWSGIKDFAGGKTYAVQLGHVGRPEAEQLNAKIEQYIPVIVGLIKAGRLQPGDFEVVGEEGFEGAIKAYNLQRSGAAGARKVVIHLQETEG</sequence>
<comment type="caution">
    <text evidence="4">The sequence shown here is derived from an EMBL/GenBank/DDBJ whole genome shotgun (WGS) entry which is preliminary data.</text>
</comment>
<reference evidence="4" key="1">
    <citation type="submission" date="2023-01" db="EMBL/GenBank/DDBJ databases">
        <title>Exophiala dermititidis isolated from Cystic Fibrosis Patient.</title>
        <authorList>
            <person name="Kurbessoian T."/>
            <person name="Crocker A."/>
            <person name="Murante D."/>
            <person name="Hogan D.A."/>
            <person name="Stajich J.E."/>
        </authorList>
    </citation>
    <scope>NUCLEOTIDE SEQUENCE</scope>
    <source>
        <strain evidence="4">Ex8</strain>
    </source>
</reference>
<dbReference type="EMBL" id="JAJGCB010000004">
    <property type="protein sequence ID" value="KAJ8993224.1"/>
    <property type="molecule type" value="Genomic_DNA"/>
</dbReference>
<dbReference type="PANTHER" id="PTHR45348:SF2">
    <property type="entry name" value="ZINC-TYPE ALCOHOL DEHYDROGENASE-LIKE PROTEIN C2E1P3.01"/>
    <property type="match status" value="1"/>
</dbReference>
<dbReference type="SUPFAM" id="SSF50129">
    <property type="entry name" value="GroES-like"/>
    <property type="match status" value="1"/>
</dbReference>
<evidence type="ECO:0000313" key="4">
    <source>
        <dbReference type="EMBL" id="KAJ8993224.1"/>
    </source>
</evidence>
<organism evidence="4 5">
    <name type="scientific">Exophiala dermatitidis</name>
    <name type="common">Black yeast-like fungus</name>
    <name type="synonym">Wangiella dermatitidis</name>
    <dbReference type="NCBI Taxonomy" id="5970"/>
    <lineage>
        <taxon>Eukaryota</taxon>
        <taxon>Fungi</taxon>
        <taxon>Dikarya</taxon>
        <taxon>Ascomycota</taxon>
        <taxon>Pezizomycotina</taxon>
        <taxon>Eurotiomycetes</taxon>
        <taxon>Chaetothyriomycetidae</taxon>
        <taxon>Chaetothyriales</taxon>
        <taxon>Herpotrichiellaceae</taxon>
        <taxon>Exophiala</taxon>
    </lineage>
</organism>
<accession>A0AAN6IVU1</accession>
<protein>
    <recommendedName>
        <fullName evidence="3">Enoyl reductase (ER) domain-containing protein</fullName>
    </recommendedName>
</protein>
<gene>
    <name evidence="4" type="ORF">HRR80_003253</name>
</gene>
<name>A0AAN6IVU1_EXODE</name>
<dbReference type="CDD" id="cd08249">
    <property type="entry name" value="enoyl_reductase_like"/>
    <property type="match status" value="1"/>
</dbReference>
<proteinExistence type="inferred from homology"/>
<dbReference type="Gene3D" id="3.90.180.10">
    <property type="entry name" value="Medium-chain alcohol dehydrogenases, catalytic domain"/>
    <property type="match status" value="1"/>
</dbReference>
<feature type="domain" description="Enoyl reductase (ER)" evidence="3">
    <location>
        <begin position="73"/>
        <end position="405"/>
    </location>
</feature>
<dbReference type="Pfam" id="PF08240">
    <property type="entry name" value="ADH_N"/>
    <property type="match status" value="1"/>
</dbReference>
<evidence type="ECO:0000256" key="1">
    <source>
        <dbReference type="ARBA" id="ARBA00008072"/>
    </source>
</evidence>
<comment type="similarity">
    <text evidence="1">Belongs to the zinc-containing alcohol dehydrogenase family.</text>
</comment>
<dbReference type="InterPro" id="IPR036291">
    <property type="entry name" value="NAD(P)-bd_dom_sf"/>
</dbReference>
<dbReference type="InterPro" id="IPR011032">
    <property type="entry name" value="GroES-like_sf"/>
</dbReference>
<dbReference type="Proteomes" id="UP001161757">
    <property type="component" value="Unassembled WGS sequence"/>
</dbReference>
<dbReference type="InterPro" id="IPR047122">
    <property type="entry name" value="Trans-enoyl_RdTase-like"/>
</dbReference>
<dbReference type="SMART" id="SM00829">
    <property type="entry name" value="PKS_ER"/>
    <property type="match status" value="1"/>
</dbReference>
<dbReference type="PANTHER" id="PTHR45348">
    <property type="entry name" value="HYPOTHETICAL OXIDOREDUCTASE (EUROFUNG)"/>
    <property type="match status" value="1"/>
</dbReference>
<evidence type="ECO:0000259" key="3">
    <source>
        <dbReference type="SMART" id="SM00829"/>
    </source>
</evidence>
<keyword evidence="2" id="KW-0560">Oxidoreductase</keyword>
<dbReference type="InterPro" id="IPR020843">
    <property type="entry name" value="ER"/>
</dbReference>